<evidence type="ECO:0008006" key="3">
    <source>
        <dbReference type="Google" id="ProtNLM"/>
    </source>
</evidence>
<evidence type="ECO:0000313" key="2">
    <source>
        <dbReference type="Proteomes" id="UP000001844"/>
    </source>
</evidence>
<dbReference type="eggNOG" id="ENOG503239G">
    <property type="taxonomic scope" value="Bacteria"/>
</dbReference>
<sequence>MDKVCNFCGNKNFRMKKVQYIYKHNGKYLIVDNVPCEECEYCGEQYFEAQSLKKIEADFNKIYFSGKEPKKKIQIPVEEFMDIESV</sequence>
<dbReference type="EMBL" id="CP001798">
    <property type="protein sequence ID" value="ADE15995.1"/>
    <property type="molecule type" value="Genomic_DNA"/>
</dbReference>
<dbReference type="InterPro" id="IPR022453">
    <property type="entry name" value="Znf_MqsA-type"/>
</dbReference>
<protein>
    <recommendedName>
        <fullName evidence="3">Zinc finger, YgiT-type</fullName>
    </recommendedName>
</protein>
<reference evidence="2" key="1">
    <citation type="submission" date="2010-04" db="EMBL/GenBank/DDBJ databases">
        <title>Complete genome sequence of Nitrosococcus halophilus Nc4, a salt-adapted, aerobic obligate ammonia-oxidizing sulfur purple bacterium.</title>
        <authorList>
            <consortium name="US DOE Joint Genome Institute"/>
            <person name="Campbell M.A."/>
            <person name="Malfatti S.A."/>
            <person name="Chain P.S.G."/>
            <person name="Heidelberg J.F."/>
            <person name="Ward B.B."/>
            <person name="Klotz M.G."/>
        </authorList>
    </citation>
    <scope>NUCLEOTIDE SEQUENCE [LARGE SCALE GENOMIC DNA]</scope>
    <source>
        <strain evidence="2">Nc4</strain>
    </source>
</reference>
<dbReference type="RefSeq" id="WP_013033847.1">
    <property type="nucleotide sequence ID" value="NC_013960.1"/>
</dbReference>
<proteinExistence type="predicted"/>
<name>D5BYK7_NITHN</name>
<dbReference type="NCBIfam" id="TIGR03831">
    <property type="entry name" value="YgiT_finger"/>
    <property type="match status" value="1"/>
</dbReference>
<accession>D5BYK7</accession>
<organism evidence="1 2">
    <name type="scientific">Nitrosococcus halophilus (strain Nc4)</name>
    <dbReference type="NCBI Taxonomy" id="472759"/>
    <lineage>
        <taxon>Bacteria</taxon>
        <taxon>Pseudomonadati</taxon>
        <taxon>Pseudomonadota</taxon>
        <taxon>Gammaproteobacteria</taxon>
        <taxon>Chromatiales</taxon>
        <taxon>Chromatiaceae</taxon>
        <taxon>Nitrosococcus</taxon>
    </lineage>
</organism>
<dbReference type="Gene3D" id="3.10.20.860">
    <property type="match status" value="1"/>
</dbReference>
<dbReference type="AlphaFoldDB" id="D5BYK7"/>
<dbReference type="Proteomes" id="UP000001844">
    <property type="component" value="Chromosome"/>
</dbReference>
<dbReference type="HOGENOM" id="CLU_174612_2_1_6"/>
<gene>
    <name evidence="1" type="ordered locus">Nhal_2933</name>
</gene>
<evidence type="ECO:0000313" key="1">
    <source>
        <dbReference type="EMBL" id="ADE15995.1"/>
    </source>
</evidence>
<dbReference type="KEGG" id="nhl:Nhal_2933"/>
<keyword evidence="2" id="KW-1185">Reference proteome</keyword>